<comment type="caution">
    <text evidence="1">The sequence shown here is derived from an EMBL/GenBank/DDBJ whole genome shotgun (WGS) entry which is preliminary data.</text>
</comment>
<reference evidence="1 2" key="1">
    <citation type="submission" date="2023-01" db="EMBL/GenBank/DDBJ databases">
        <title>Psychrosphaera sp. nov., isolated from marine algae.</title>
        <authorList>
            <person name="Bayburt H."/>
            <person name="Choi B.J."/>
            <person name="Kim J.M."/>
            <person name="Choi D.G."/>
            <person name="Jeon C.O."/>
        </authorList>
    </citation>
    <scope>NUCLEOTIDE SEQUENCE [LARGE SCALE GENOMIC DNA]</scope>
    <source>
        <strain evidence="1 2">G1-22</strain>
    </source>
</reference>
<dbReference type="InterPro" id="IPR021559">
    <property type="entry name" value="DUF3019"/>
</dbReference>
<organism evidence="1 2">
    <name type="scientific">Psychrosphaera algicola</name>
    <dbReference type="NCBI Taxonomy" id="3023714"/>
    <lineage>
        <taxon>Bacteria</taxon>
        <taxon>Pseudomonadati</taxon>
        <taxon>Pseudomonadota</taxon>
        <taxon>Gammaproteobacteria</taxon>
        <taxon>Alteromonadales</taxon>
        <taxon>Pseudoalteromonadaceae</taxon>
        <taxon>Psychrosphaera</taxon>
    </lineage>
</organism>
<name>A0ABT5FI33_9GAMM</name>
<keyword evidence="2" id="KW-1185">Reference proteome</keyword>
<evidence type="ECO:0000313" key="1">
    <source>
        <dbReference type="EMBL" id="MDC2890857.1"/>
    </source>
</evidence>
<sequence length="101" mass="11628">MLVTCQFSTMAKSNDELALLNFELKPVACIAEYIGQECEMVISVKWQTSSPDDLCLMQSDTKLKCWQQQDSVNERLVINLQQSTDFSLIRNEDKKYLCPNE</sequence>
<protein>
    <submittedName>
        <fullName evidence="1">DUF3019 domain-containing protein</fullName>
    </submittedName>
</protein>
<dbReference type="Pfam" id="PF11456">
    <property type="entry name" value="DUF3019"/>
    <property type="match status" value="1"/>
</dbReference>
<evidence type="ECO:0000313" key="2">
    <source>
        <dbReference type="Proteomes" id="UP001528411"/>
    </source>
</evidence>
<dbReference type="Proteomes" id="UP001528411">
    <property type="component" value="Unassembled WGS sequence"/>
</dbReference>
<dbReference type="EMBL" id="JAQOMS010000002">
    <property type="protein sequence ID" value="MDC2890857.1"/>
    <property type="molecule type" value="Genomic_DNA"/>
</dbReference>
<accession>A0ABT5FI33</accession>
<gene>
    <name evidence="1" type="ORF">PN838_21565</name>
</gene>
<dbReference type="RefSeq" id="WP_272181936.1">
    <property type="nucleotide sequence ID" value="NZ_JAQOMS010000002.1"/>
</dbReference>
<proteinExistence type="predicted"/>